<keyword evidence="1 2" id="KW-0732">Signal</keyword>
<reference evidence="4 5" key="1">
    <citation type="submission" date="2016-07" db="EMBL/GenBank/DDBJ databases">
        <authorList>
            <person name="Lefevre C.T."/>
        </authorList>
    </citation>
    <scope>NUCLEOTIDE SEQUENCE [LARGE SCALE GENOMIC DNA]</scope>
    <source>
        <strain evidence="4">PR1</strain>
    </source>
</reference>
<dbReference type="PANTHER" id="PTHR35936:SF25">
    <property type="entry name" value="ABC TRANSPORTER SUBSTRATE-BINDING PROTEIN"/>
    <property type="match status" value="1"/>
</dbReference>
<dbReference type="Proteomes" id="UP000231658">
    <property type="component" value="Unassembled WGS sequence"/>
</dbReference>
<dbReference type="EMBL" id="FLYE01000045">
    <property type="protein sequence ID" value="SCA57611.1"/>
    <property type="molecule type" value="Genomic_DNA"/>
</dbReference>
<feature type="signal peptide" evidence="2">
    <location>
        <begin position="1"/>
        <end position="23"/>
    </location>
</feature>
<sequence length="255" mass="28785">MKFLYGLVVSFLLSLTVISTVQAQTLRAATLHFPPYSYENENQKADGISVQTVRKLAARLGMEVEVEVYPWARALELVRKGSVDMLFTAYKTPAREKFLYYSAVPLIVQKVSLFVNSSSHLNSLEDITLGKASTTATRRKVSYGPVIDNLIKQNQLVNSFTGNDDIHLLELLKGKRVDTVPLSQFVAYHNIRKAGLENDIREIQPPVQSVPSYLTFSKALDHKKLATQFSVELIKMRKDGSIQKILDQWLAQNRL</sequence>
<name>A0A1C3RK41_9PROT</name>
<dbReference type="SMART" id="SM00062">
    <property type="entry name" value="PBPb"/>
    <property type="match status" value="1"/>
</dbReference>
<accession>A0A1C3RK41</accession>
<keyword evidence="5" id="KW-1185">Reference proteome</keyword>
<dbReference type="AlphaFoldDB" id="A0A1C3RK41"/>
<evidence type="ECO:0000313" key="4">
    <source>
        <dbReference type="EMBL" id="SCA57611.1"/>
    </source>
</evidence>
<dbReference type="SUPFAM" id="SSF53850">
    <property type="entry name" value="Periplasmic binding protein-like II"/>
    <property type="match status" value="1"/>
</dbReference>
<dbReference type="InterPro" id="IPR001638">
    <property type="entry name" value="Solute-binding_3/MltF_N"/>
</dbReference>
<dbReference type="PANTHER" id="PTHR35936">
    <property type="entry name" value="MEMBRANE-BOUND LYTIC MUREIN TRANSGLYCOSYLASE F"/>
    <property type="match status" value="1"/>
</dbReference>
<evidence type="ECO:0000256" key="2">
    <source>
        <dbReference type="SAM" id="SignalP"/>
    </source>
</evidence>
<protein>
    <recommendedName>
        <fullName evidence="3">Solute-binding protein family 3/N-terminal domain-containing protein</fullName>
    </recommendedName>
</protein>
<feature type="domain" description="Solute-binding protein family 3/N-terminal" evidence="3">
    <location>
        <begin position="25"/>
        <end position="253"/>
    </location>
</feature>
<organism evidence="4 5">
    <name type="scientific">Candidatus Terasakiella magnetica</name>
    <dbReference type="NCBI Taxonomy" id="1867952"/>
    <lineage>
        <taxon>Bacteria</taxon>
        <taxon>Pseudomonadati</taxon>
        <taxon>Pseudomonadota</taxon>
        <taxon>Alphaproteobacteria</taxon>
        <taxon>Rhodospirillales</taxon>
        <taxon>Terasakiellaceae</taxon>
        <taxon>Terasakiella</taxon>
    </lineage>
</organism>
<proteinExistence type="predicted"/>
<evidence type="ECO:0000256" key="1">
    <source>
        <dbReference type="ARBA" id="ARBA00022729"/>
    </source>
</evidence>
<dbReference type="Gene3D" id="3.40.190.10">
    <property type="entry name" value="Periplasmic binding protein-like II"/>
    <property type="match status" value="2"/>
</dbReference>
<evidence type="ECO:0000313" key="5">
    <source>
        <dbReference type="Proteomes" id="UP000231658"/>
    </source>
</evidence>
<evidence type="ECO:0000259" key="3">
    <source>
        <dbReference type="SMART" id="SM00062"/>
    </source>
</evidence>
<dbReference type="STRING" id="1867952.MTBPR1_60124"/>
<gene>
    <name evidence="4" type="ORF">MTBPR1_60124</name>
</gene>
<dbReference type="RefSeq" id="WP_069189627.1">
    <property type="nucleotide sequence ID" value="NZ_FLYE01000045.1"/>
</dbReference>
<dbReference type="Pfam" id="PF00497">
    <property type="entry name" value="SBP_bac_3"/>
    <property type="match status" value="1"/>
</dbReference>
<feature type="chain" id="PRO_5008680868" description="Solute-binding protein family 3/N-terminal domain-containing protein" evidence="2">
    <location>
        <begin position="24"/>
        <end position="255"/>
    </location>
</feature>